<evidence type="ECO:0000259" key="1">
    <source>
        <dbReference type="Pfam" id="PF07702"/>
    </source>
</evidence>
<feature type="domain" description="UbiC transcription regulator-associated" evidence="1">
    <location>
        <begin position="2"/>
        <end position="105"/>
    </location>
</feature>
<reference evidence="2" key="1">
    <citation type="submission" date="2019-08" db="EMBL/GenBank/DDBJ databases">
        <authorList>
            <person name="Kucharzyk K."/>
            <person name="Murdoch R.W."/>
            <person name="Higgins S."/>
            <person name="Loffler F."/>
        </authorList>
    </citation>
    <scope>NUCLEOTIDE SEQUENCE</scope>
</reference>
<protein>
    <recommendedName>
        <fullName evidence="1">UbiC transcription regulator-associated domain-containing protein</fullName>
    </recommendedName>
</protein>
<dbReference type="SUPFAM" id="SSF64288">
    <property type="entry name" value="Chorismate lyase-like"/>
    <property type="match status" value="1"/>
</dbReference>
<organism evidence="2">
    <name type="scientific">bioreactor metagenome</name>
    <dbReference type="NCBI Taxonomy" id="1076179"/>
    <lineage>
        <taxon>unclassified sequences</taxon>
        <taxon>metagenomes</taxon>
        <taxon>ecological metagenomes</taxon>
    </lineage>
</organism>
<evidence type="ECO:0000313" key="2">
    <source>
        <dbReference type="EMBL" id="MPN11484.1"/>
    </source>
</evidence>
<dbReference type="GO" id="GO:0003677">
    <property type="term" value="F:DNA binding"/>
    <property type="evidence" value="ECO:0007669"/>
    <property type="project" value="InterPro"/>
</dbReference>
<dbReference type="InterPro" id="IPR028978">
    <property type="entry name" value="Chorismate_lyase_/UTRA_dom_sf"/>
</dbReference>
<dbReference type="Gene3D" id="3.40.1410.10">
    <property type="entry name" value="Chorismate lyase-like"/>
    <property type="match status" value="1"/>
</dbReference>
<proteinExistence type="predicted"/>
<gene>
    <name evidence="2" type="ORF">SDC9_158787</name>
</gene>
<name>A0A645FG64_9ZZZZ</name>
<dbReference type="EMBL" id="VSSQ01057702">
    <property type="protein sequence ID" value="MPN11484.1"/>
    <property type="molecule type" value="Genomic_DNA"/>
</dbReference>
<dbReference type="AlphaFoldDB" id="A0A645FG64"/>
<comment type="caution">
    <text evidence="2">The sequence shown here is derived from an EMBL/GenBank/DDBJ whole genome shotgun (WGS) entry which is preliminary data.</text>
</comment>
<dbReference type="GO" id="GO:0006355">
    <property type="term" value="P:regulation of DNA-templated transcription"/>
    <property type="evidence" value="ECO:0007669"/>
    <property type="project" value="InterPro"/>
</dbReference>
<dbReference type="Pfam" id="PF07702">
    <property type="entry name" value="UTRA"/>
    <property type="match status" value="1"/>
</dbReference>
<dbReference type="InterPro" id="IPR011663">
    <property type="entry name" value="UTRA"/>
</dbReference>
<accession>A0A645FG64</accession>
<sequence length="117" mass="13160">MLCVSRLVGASETPAIYCRDYIPLSLVKDASYSEADFREPIFSFLKRFCHVEPYMDITEICPACADAGLADVFGIPEGTPLLYMDELNYDIAGAPMLYSPQYYIGGVIKHTLMRKKF</sequence>